<dbReference type="GO" id="GO:0006285">
    <property type="term" value="P:base-excision repair, AP site formation"/>
    <property type="evidence" value="ECO:0007669"/>
    <property type="project" value="TreeGrafter"/>
</dbReference>
<gene>
    <name evidence="10 13" type="primary">nth</name>
    <name evidence="13" type="ORF">NATSA_02930</name>
</gene>
<dbReference type="EC" id="4.2.99.18" evidence="10"/>
<dbReference type="GO" id="GO:0003677">
    <property type="term" value="F:DNA binding"/>
    <property type="evidence" value="ECO:0007669"/>
    <property type="project" value="UniProtKB-UniRule"/>
</dbReference>
<keyword evidence="9 10" id="KW-0326">Glycosidase</keyword>
<evidence type="ECO:0000256" key="2">
    <source>
        <dbReference type="ARBA" id="ARBA00022485"/>
    </source>
</evidence>
<keyword evidence="13" id="KW-0255">Endonuclease</keyword>
<dbReference type="AlphaFoldDB" id="A0A8J7UUM5"/>
<reference evidence="13" key="1">
    <citation type="submission" date="2021-02" db="EMBL/GenBank/DDBJ databases">
        <title>Natronogracilivirga saccharolytica gen. nov. sp. nov. a new anaerobic, haloalkiliphilic carbohydrate-fermenting bacterium from soda lake and proposing of Cyclonatronumiaceae fam. nov. in the phylum Balneolaeota.</title>
        <authorList>
            <person name="Zhilina T.N."/>
            <person name="Sorokin D.Y."/>
            <person name="Zavarzina D.G."/>
            <person name="Toshchakov S.V."/>
            <person name="Kublanov I.V."/>
        </authorList>
    </citation>
    <scope>NUCLEOTIDE SEQUENCE</scope>
    <source>
        <strain evidence="13">Z-1702</strain>
    </source>
</reference>
<evidence type="ECO:0000313" key="14">
    <source>
        <dbReference type="Proteomes" id="UP000673975"/>
    </source>
</evidence>
<dbReference type="GO" id="GO:0046872">
    <property type="term" value="F:metal ion binding"/>
    <property type="evidence" value="ECO:0007669"/>
    <property type="project" value="UniProtKB-KW"/>
</dbReference>
<dbReference type="PANTHER" id="PTHR10359:SF18">
    <property type="entry name" value="ENDONUCLEASE III"/>
    <property type="match status" value="1"/>
</dbReference>
<comment type="caution">
    <text evidence="10">Lacks conserved residue(s) required for the propagation of feature annotation.</text>
</comment>
<keyword evidence="4 10" id="KW-0227">DNA damage</keyword>
<protein>
    <recommendedName>
        <fullName evidence="10">Endonuclease III</fullName>
        <ecNumber evidence="10">4.2.99.18</ecNumber>
    </recommendedName>
    <alternativeName>
        <fullName evidence="10">DNA-(apurinic or apyrimidinic site) lyase</fullName>
    </alternativeName>
</protein>
<dbReference type="Proteomes" id="UP000673975">
    <property type="component" value="Unassembled WGS sequence"/>
</dbReference>
<dbReference type="HAMAP" id="MF_00942">
    <property type="entry name" value="Nth"/>
    <property type="match status" value="1"/>
</dbReference>
<dbReference type="PIRSF" id="PIRSF001435">
    <property type="entry name" value="Nth"/>
    <property type="match status" value="1"/>
</dbReference>
<keyword evidence="5 10" id="KW-0378">Hydrolase</keyword>
<dbReference type="InterPro" id="IPR011257">
    <property type="entry name" value="DNA_glycosylase"/>
</dbReference>
<comment type="cofactor">
    <cofactor evidence="10">
        <name>[4Fe-4S] cluster</name>
        <dbReference type="ChEBI" id="CHEBI:49883"/>
    </cofactor>
    <text evidence="10">Binds 1 [4Fe-4S] cluster.</text>
</comment>
<keyword evidence="13" id="KW-0540">Nuclease</keyword>
<evidence type="ECO:0000256" key="7">
    <source>
        <dbReference type="ARBA" id="ARBA00023014"/>
    </source>
</evidence>
<keyword evidence="2" id="KW-0004">4Fe-4S</keyword>
<keyword evidence="3" id="KW-0479">Metal-binding</keyword>
<comment type="function">
    <text evidence="10">DNA repair enzyme that has both DNA N-glycosylase activity and AP-lyase activity. The DNA N-glycosylase activity releases various damaged pyrimidines from DNA by cleaving the N-glycosidic bond, leaving an AP (apurinic/apyrimidinic) site. The AP-lyase activity cleaves the phosphodiester bond 3' to the AP site by a beta-elimination, leaving a 3'-terminal unsaturated sugar and a product with a terminal 5'-phosphate.</text>
</comment>
<dbReference type="SUPFAM" id="SSF48150">
    <property type="entry name" value="DNA-glycosylase"/>
    <property type="match status" value="1"/>
</dbReference>
<accession>A0A8J7UUM5</accession>
<evidence type="ECO:0000256" key="4">
    <source>
        <dbReference type="ARBA" id="ARBA00022763"/>
    </source>
</evidence>
<keyword evidence="10" id="KW-0456">Lyase</keyword>
<comment type="similarity">
    <text evidence="1 10">Belongs to the Nth/MutY family.</text>
</comment>
<dbReference type="FunFam" id="1.10.340.30:FF:000001">
    <property type="entry name" value="Endonuclease III"/>
    <property type="match status" value="1"/>
</dbReference>
<keyword evidence="8 10" id="KW-0234">DNA repair</keyword>
<keyword evidence="14" id="KW-1185">Reference proteome</keyword>
<keyword evidence="7" id="KW-0411">Iron-sulfur</keyword>
<evidence type="ECO:0000256" key="8">
    <source>
        <dbReference type="ARBA" id="ARBA00023204"/>
    </source>
</evidence>
<dbReference type="GO" id="GO:0019104">
    <property type="term" value="F:DNA N-glycosylase activity"/>
    <property type="evidence" value="ECO:0007669"/>
    <property type="project" value="UniProtKB-UniRule"/>
</dbReference>
<name>A0A8J7UUM5_9BACT</name>
<dbReference type="NCBIfam" id="TIGR01083">
    <property type="entry name" value="nth"/>
    <property type="match status" value="1"/>
</dbReference>
<evidence type="ECO:0000256" key="6">
    <source>
        <dbReference type="ARBA" id="ARBA00023004"/>
    </source>
</evidence>
<feature type="domain" description="HhH-GPD" evidence="12">
    <location>
        <begin position="64"/>
        <end position="212"/>
    </location>
</feature>
<feature type="region of interest" description="Disordered" evidence="11">
    <location>
        <begin position="1"/>
        <end position="31"/>
    </location>
</feature>
<comment type="caution">
    <text evidence="13">The sequence shown here is derived from an EMBL/GenBank/DDBJ whole genome shotgun (WGS) entry which is preliminary data.</text>
</comment>
<evidence type="ECO:0000256" key="9">
    <source>
        <dbReference type="ARBA" id="ARBA00023295"/>
    </source>
</evidence>
<dbReference type="Pfam" id="PF00730">
    <property type="entry name" value="HhH-GPD"/>
    <property type="match status" value="1"/>
</dbReference>
<comment type="catalytic activity">
    <reaction evidence="10">
        <text>2'-deoxyribonucleotide-(2'-deoxyribose 5'-phosphate)-2'-deoxyribonucleotide-DNA = a 3'-end 2'-deoxyribonucleotide-(2,3-dehydro-2,3-deoxyribose 5'-phosphate)-DNA + a 5'-end 5'-phospho-2'-deoxyribonucleoside-DNA + H(+)</text>
        <dbReference type="Rhea" id="RHEA:66592"/>
        <dbReference type="Rhea" id="RHEA-COMP:13180"/>
        <dbReference type="Rhea" id="RHEA-COMP:16897"/>
        <dbReference type="Rhea" id="RHEA-COMP:17067"/>
        <dbReference type="ChEBI" id="CHEBI:15378"/>
        <dbReference type="ChEBI" id="CHEBI:136412"/>
        <dbReference type="ChEBI" id="CHEBI:157695"/>
        <dbReference type="ChEBI" id="CHEBI:167181"/>
        <dbReference type="EC" id="4.2.99.18"/>
    </reaction>
</comment>
<evidence type="ECO:0000313" key="13">
    <source>
        <dbReference type="EMBL" id="MBP3191611.1"/>
    </source>
</evidence>
<dbReference type="GO" id="GO:0140078">
    <property type="term" value="F:class I DNA-(apurinic or apyrimidinic site) endonuclease activity"/>
    <property type="evidence" value="ECO:0007669"/>
    <property type="project" value="UniProtKB-EC"/>
</dbReference>
<dbReference type="EMBL" id="JAFIDN010000002">
    <property type="protein sequence ID" value="MBP3191611.1"/>
    <property type="molecule type" value="Genomic_DNA"/>
</dbReference>
<dbReference type="InterPro" id="IPR023170">
    <property type="entry name" value="HhH_base_excis_C"/>
</dbReference>
<sequence length="238" mass="26729">MKSQKEASGRKAAKSGKKPPLPRKTPDQKKRAQKLLSELYQHYPNPHCALNFTSPFELLVATILSAQCTDVRVNIVTEDLFRMWPEPKDIAEAPIQEIEEAIRTTGFYRNKAKSIKESAKKIVEEFGGDVPQTMDELLSLRGAARKTANVVLGNAFGINEGVVVDTHVKRLANRFGLTRHQDPVKIERDLMALFPKEEWTNLSHLLIAHGRAVCKARFAENPDHPVCNTYGINCICNK</sequence>
<proteinExistence type="inferred from homology"/>
<evidence type="ECO:0000256" key="1">
    <source>
        <dbReference type="ARBA" id="ARBA00008343"/>
    </source>
</evidence>
<evidence type="ECO:0000256" key="5">
    <source>
        <dbReference type="ARBA" id="ARBA00022801"/>
    </source>
</evidence>
<dbReference type="InterPro" id="IPR003265">
    <property type="entry name" value="HhH-GPD_domain"/>
</dbReference>
<evidence type="ECO:0000256" key="10">
    <source>
        <dbReference type="HAMAP-Rule" id="MF_00942"/>
    </source>
</evidence>
<dbReference type="InterPro" id="IPR005759">
    <property type="entry name" value="Nth"/>
</dbReference>
<keyword evidence="6" id="KW-0408">Iron</keyword>
<evidence type="ECO:0000256" key="11">
    <source>
        <dbReference type="SAM" id="MobiDB-lite"/>
    </source>
</evidence>
<keyword evidence="10" id="KW-0238">DNA-binding</keyword>
<evidence type="ECO:0000256" key="3">
    <source>
        <dbReference type="ARBA" id="ARBA00022723"/>
    </source>
</evidence>
<evidence type="ECO:0000259" key="12">
    <source>
        <dbReference type="SMART" id="SM00478"/>
    </source>
</evidence>
<organism evidence="13 14">
    <name type="scientific">Natronogracilivirga saccharolytica</name>
    <dbReference type="NCBI Taxonomy" id="2812953"/>
    <lineage>
        <taxon>Bacteria</taxon>
        <taxon>Pseudomonadati</taxon>
        <taxon>Balneolota</taxon>
        <taxon>Balneolia</taxon>
        <taxon>Balneolales</taxon>
        <taxon>Cyclonatronaceae</taxon>
        <taxon>Natronogracilivirga</taxon>
    </lineage>
</organism>
<feature type="compositionally biased region" description="Basic residues" evidence="11">
    <location>
        <begin position="11"/>
        <end position="21"/>
    </location>
</feature>
<dbReference type="PANTHER" id="PTHR10359">
    <property type="entry name" value="A/G-SPECIFIC ADENINE GLYCOSYLASE/ENDONUCLEASE III"/>
    <property type="match status" value="1"/>
</dbReference>
<dbReference type="Gene3D" id="1.10.340.30">
    <property type="entry name" value="Hypothetical protein, domain 2"/>
    <property type="match status" value="1"/>
</dbReference>
<dbReference type="SMART" id="SM00478">
    <property type="entry name" value="ENDO3c"/>
    <property type="match status" value="1"/>
</dbReference>
<dbReference type="GO" id="GO:0051539">
    <property type="term" value="F:4 iron, 4 sulfur cluster binding"/>
    <property type="evidence" value="ECO:0007669"/>
    <property type="project" value="UniProtKB-KW"/>
</dbReference>
<dbReference type="CDD" id="cd00056">
    <property type="entry name" value="ENDO3c"/>
    <property type="match status" value="1"/>
</dbReference>
<dbReference type="Gene3D" id="1.10.1670.10">
    <property type="entry name" value="Helix-hairpin-Helix base-excision DNA repair enzymes (C-terminal)"/>
    <property type="match status" value="1"/>
</dbReference>